<keyword evidence="1" id="KW-0812">Transmembrane</keyword>
<name>A0A412XZP1_9BACE</name>
<evidence type="ECO:0000256" key="1">
    <source>
        <dbReference type="SAM" id="Phobius"/>
    </source>
</evidence>
<dbReference type="Proteomes" id="UP000283850">
    <property type="component" value="Unassembled WGS sequence"/>
</dbReference>
<protein>
    <submittedName>
        <fullName evidence="2">Uncharacterized protein</fullName>
    </submittedName>
</protein>
<dbReference type="EMBL" id="QRZF01000014">
    <property type="protein sequence ID" value="RGV50676.1"/>
    <property type="molecule type" value="Genomic_DNA"/>
</dbReference>
<evidence type="ECO:0000313" key="2">
    <source>
        <dbReference type="EMBL" id="RGV50676.1"/>
    </source>
</evidence>
<reference evidence="2 3" key="1">
    <citation type="submission" date="2018-08" db="EMBL/GenBank/DDBJ databases">
        <title>A genome reference for cultivated species of the human gut microbiota.</title>
        <authorList>
            <person name="Zou Y."/>
            <person name="Xue W."/>
            <person name="Luo G."/>
        </authorList>
    </citation>
    <scope>NUCLEOTIDE SEQUENCE [LARGE SCALE GENOMIC DNA]</scope>
    <source>
        <strain evidence="2 3">AF14-32</strain>
    </source>
</reference>
<sequence length="74" mass="8458">MVHAISLVNKEDKRYNNNNRKRKIAADGLVVVDHARGIPALVIVSILFIIWKATLYHLKCHRLSVTFEVIKCGF</sequence>
<gene>
    <name evidence="2" type="ORF">DWW10_18085</name>
</gene>
<comment type="caution">
    <text evidence="2">The sequence shown here is derived from an EMBL/GenBank/DDBJ whole genome shotgun (WGS) entry which is preliminary data.</text>
</comment>
<organism evidence="2 3">
    <name type="scientific">Bacteroides intestinalis</name>
    <dbReference type="NCBI Taxonomy" id="329854"/>
    <lineage>
        <taxon>Bacteria</taxon>
        <taxon>Pseudomonadati</taxon>
        <taxon>Bacteroidota</taxon>
        <taxon>Bacteroidia</taxon>
        <taxon>Bacteroidales</taxon>
        <taxon>Bacteroidaceae</taxon>
        <taxon>Bacteroides</taxon>
    </lineage>
</organism>
<keyword evidence="1" id="KW-0472">Membrane</keyword>
<accession>A0A412XZP1</accession>
<keyword evidence="1" id="KW-1133">Transmembrane helix</keyword>
<evidence type="ECO:0000313" key="3">
    <source>
        <dbReference type="Proteomes" id="UP000283850"/>
    </source>
</evidence>
<proteinExistence type="predicted"/>
<feature type="transmembrane region" description="Helical" evidence="1">
    <location>
        <begin position="38"/>
        <end position="58"/>
    </location>
</feature>
<dbReference type="AlphaFoldDB" id="A0A412XZP1"/>